<dbReference type="GO" id="GO:0006935">
    <property type="term" value="P:chemotaxis"/>
    <property type="evidence" value="ECO:0007669"/>
    <property type="project" value="InterPro"/>
</dbReference>
<protein>
    <recommendedName>
        <fullName evidence="1">Flagellar motor switch protein FliG C-terminal domain-containing protein</fullName>
    </recommendedName>
</protein>
<feature type="non-terminal residue" evidence="2">
    <location>
        <position position="1"/>
    </location>
</feature>
<gene>
    <name evidence="2" type="ORF">METZ01_LOCUS224854</name>
</gene>
<dbReference type="InterPro" id="IPR023087">
    <property type="entry name" value="Flg_Motor_Flig_C"/>
</dbReference>
<dbReference type="EMBL" id="UINC01054374">
    <property type="protein sequence ID" value="SVB72000.1"/>
    <property type="molecule type" value="Genomic_DNA"/>
</dbReference>
<evidence type="ECO:0000259" key="1">
    <source>
        <dbReference type="Pfam" id="PF01706"/>
    </source>
</evidence>
<dbReference type="PANTHER" id="PTHR30534:SF0">
    <property type="entry name" value="FLAGELLAR MOTOR SWITCH PROTEIN FLIG"/>
    <property type="match status" value="1"/>
</dbReference>
<evidence type="ECO:0000313" key="2">
    <source>
        <dbReference type="EMBL" id="SVB72000.1"/>
    </source>
</evidence>
<dbReference type="AlphaFoldDB" id="A0A382G9R8"/>
<dbReference type="Gene3D" id="1.10.220.30">
    <property type="match status" value="1"/>
</dbReference>
<name>A0A382G9R8_9ZZZZ</name>
<proteinExistence type="predicted"/>
<sequence length="155" mass="17205">RFKGSSGQAQKTTDGADILAKMLNKFGNKEDADGVIEAMTQKHPEVAEKIREGMFTFDDIVLIDKMEFRNEVVRLPSIPEHGALALKGASEDVQDMFFENMTEKVAARLRSNIADMGSVKASAVNEAQKAILEEVRGLEENGKITISREEEEVFE</sequence>
<organism evidence="2">
    <name type="scientific">marine metagenome</name>
    <dbReference type="NCBI Taxonomy" id="408172"/>
    <lineage>
        <taxon>unclassified sequences</taxon>
        <taxon>metagenomes</taxon>
        <taxon>ecological metagenomes</taxon>
    </lineage>
</organism>
<dbReference type="InterPro" id="IPR000090">
    <property type="entry name" value="Flg_Motor_Flig"/>
</dbReference>
<dbReference type="GO" id="GO:0003774">
    <property type="term" value="F:cytoskeletal motor activity"/>
    <property type="evidence" value="ECO:0007669"/>
    <property type="project" value="InterPro"/>
</dbReference>
<dbReference type="PANTHER" id="PTHR30534">
    <property type="entry name" value="FLAGELLAR MOTOR SWITCH PROTEIN FLIG"/>
    <property type="match status" value="1"/>
</dbReference>
<dbReference type="Pfam" id="PF01706">
    <property type="entry name" value="FliG_C"/>
    <property type="match status" value="1"/>
</dbReference>
<accession>A0A382G9R8</accession>
<dbReference type="GO" id="GO:0009288">
    <property type="term" value="C:bacterial-type flagellum"/>
    <property type="evidence" value="ECO:0007669"/>
    <property type="project" value="InterPro"/>
</dbReference>
<dbReference type="InterPro" id="IPR011002">
    <property type="entry name" value="FliG_a-hlx"/>
</dbReference>
<dbReference type="GO" id="GO:0071973">
    <property type="term" value="P:bacterial-type flagellum-dependent cell motility"/>
    <property type="evidence" value="ECO:0007669"/>
    <property type="project" value="InterPro"/>
</dbReference>
<feature type="domain" description="Flagellar motor switch protein FliG C-terminal" evidence="1">
    <location>
        <begin position="38"/>
        <end position="146"/>
    </location>
</feature>
<dbReference type="PRINTS" id="PR00954">
    <property type="entry name" value="FLGMOTORFLIG"/>
</dbReference>
<reference evidence="2" key="1">
    <citation type="submission" date="2018-05" db="EMBL/GenBank/DDBJ databases">
        <authorList>
            <person name="Lanie J.A."/>
            <person name="Ng W.-L."/>
            <person name="Kazmierczak K.M."/>
            <person name="Andrzejewski T.M."/>
            <person name="Davidsen T.M."/>
            <person name="Wayne K.J."/>
            <person name="Tettelin H."/>
            <person name="Glass J.I."/>
            <person name="Rusch D."/>
            <person name="Podicherti R."/>
            <person name="Tsui H.-C.T."/>
            <person name="Winkler M.E."/>
        </authorList>
    </citation>
    <scope>NUCLEOTIDE SEQUENCE</scope>
</reference>
<dbReference type="SUPFAM" id="SSF48029">
    <property type="entry name" value="FliG"/>
    <property type="match status" value="1"/>
</dbReference>